<dbReference type="GO" id="GO:0003735">
    <property type="term" value="F:structural constituent of ribosome"/>
    <property type="evidence" value="ECO:0007669"/>
    <property type="project" value="InterPro"/>
</dbReference>
<dbReference type="OrthoDB" id="10265903at2759"/>
<dbReference type="InterPro" id="IPR000473">
    <property type="entry name" value="Ribosomal_bL36"/>
</dbReference>
<accession>A0A0D1DXV3</accession>
<dbReference type="AlphaFoldDB" id="A0A0D1DXV3"/>
<evidence type="ECO:0000256" key="1">
    <source>
        <dbReference type="ARBA" id="ARBA00007645"/>
    </source>
</evidence>
<evidence type="ECO:0000313" key="7">
    <source>
        <dbReference type="Proteomes" id="UP000000561"/>
    </source>
</evidence>
<feature type="compositionally biased region" description="Low complexity" evidence="5">
    <location>
        <begin position="39"/>
        <end position="58"/>
    </location>
</feature>
<evidence type="ECO:0000256" key="4">
    <source>
        <dbReference type="RuleBase" id="RU000570"/>
    </source>
</evidence>
<dbReference type="GeneID" id="23566368"/>
<name>A0A0D1DXV3_MYCMD</name>
<dbReference type="Pfam" id="PF00444">
    <property type="entry name" value="Ribosomal_L36"/>
    <property type="match status" value="1"/>
</dbReference>
<protein>
    <recommendedName>
        <fullName evidence="4">Ribosomal protein</fullName>
    </recommendedName>
</protein>
<reference evidence="6 7" key="1">
    <citation type="journal article" date="2006" name="Nature">
        <title>Insights from the genome of the biotrophic fungal plant pathogen Ustilago maydis.</title>
        <authorList>
            <person name="Kamper J."/>
            <person name="Kahmann R."/>
            <person name="Bolker M."/>
            <person name="Ma L.J."/>
            <person name="Brefort T."/>
            <person name="Saville B.J."/>
            <person name="Banuett F."/>
            <person name="Kronstad J.W."/>
            <person name="Gold S.E."/>
            <person name="Muller O."/>
            <person name="Perlin M.H."/>
            <person name="Wosten H.A."/>
            <person name="de Vries R."/>
            <person name="Ruiz-Herrera J."/>
            <person name="Reynaga-Pena C.G."/>
            <person name="Snetselaar K."/>
            <person name="McCann M."/>
            <person name="Perez-Martin J."/>
            <person name="Feldbrugge M."/>
            <person name="Basse C.W."/>
            <person name="Steinberg G."/>
            <person name="Ibeas J.I."/>
            <person name="Holloman W."/>
            <person name="Guzman P."/>
            <person name="Farman M."/>
            <person name="Stajich J.E."/>
            <person name="Sentandreu R."/>
            <person name="Gonzalez-Prieto J.M."/>
            <person name="Kennell J.C."/>
            <person name="Molina L."/>
            <person name="Schirawski J."/>
            <person name="Mendoza-Mendoza A."/>
            <person name="Greilinger D."/>
            <person name="Munch K."/>
            <person name="Rossel N."/>
            <person name="Scherer M."/>
            <person name="Vranes M."/>
            <person name="Ladendorf O."/>
            <person name="Vincon V."/>
            <person name="Fuchs U."/>
            <person name="Sandrock B."/>
            <person name="Meng S."/>
            <person name="Ho E.C."/>
            <person name="Cahill M.J."/>
            <person name="Boyce K.J."/>
            <person name="Klose J."/>
            <person name="Klosterman S.J."/>
            <person name="Deelstra H.J."/>
            <person name="Ortiz-Castellanos L."/>
            <person name="Li W."/>
            <person name="Sanchez-Alonso P."/>
            <person name="Schreier P.H."/>
            <person name="Hauser-Hahn I."/>
            <person name="Vaupel M."/>
            <person name="Koopmann E."/>
            <person name="Friedrich G."/>
            <person name="Voss H."/>
            <person name="Schluter T."/>
            <person name="Margolis J."/>
            <person name="Platt D."/>
            <person name="Swimmer C."/>
            <person name="Gnirke A."/>
            <person name="Chen F."/>
            <person name="Vysotskaia V."/>
            <person name="Mannhaupt G."/>
            <person name="Guldener U."/>
            <person name="Munsterkotter M."/>
            <person name="Haase D."/>
            <person name="Oesterheld M."/>
            <person name="Mewes H.W."/>
            <person name="Mauceli E.W."/>
            <person name="DeCaprio D."/>
            <person name="Wade C.M."/>
            <person name="Butler J."/>
            <person name="Young S."/>
            <person name="Jaffe D.B."/>
            <person name="Calvo S."/>
            <person name="Nusbaum C."/>
            <person name="Galagan J."/>
            <person name="Birren B.W."/>
        </authorList>
    </citation>
    <scope>NUCLEOTIDE SEQUENCE [LARGE SCALE GENOMIC DNA]</scope>
    <source>
        <strain evidence="7">DSM 14603 / FGSC 9021 / UM521</strain>
    </source>
</reference>
<dbReference type="EMBL" id="CM003146">
    <property type="protein sequence ID" value="KIS68954.1"/>
    <property type="molecule type" value="Genomic_DNA"/>
</dbReference>
<dbReference type="STRING" id="237631.A0A0D1DXV3"/>
<dbReference type="SUPFAM" id="SSF57840">
    <property type="entry name" value="Ribosomal protein L36"/>
    <property type="match status" value="1"/>
</dbReference>
<dbReference type="GO" id="GO:1990904">
    <property type="term" value="C:ribonucleoprotein complex"/>
    <property type="evidence" value="ECO:0007669"/>
    <property type="project" value="UniProtKB-KW"/>
</dbReference>
<evidence type="ECO:0000256" key="2">
    <source>
        <dbReference type="ARBA" id="ARBA00022980"/>
    </source>
</evidence>
<gene>
    <name evidence="6" type="ORF">UMAG_10323</name>
</gene>
<comment type="similarity">
    <text evidence="1 4">Belongs to the bacterial ribosomal protein bL36 family.</text>
</comment>
<dbReference type="RefSeq" id="XP_011389480.1">
    <property type="nucleotide sequence ID" value="XM_011391178.1"/>
</dbReference>
<feature type="region of interest" description="Disordered" evidence="5">
    <location>
        <begin position="39"/>
        <end position="64"/>
    </location>
</feature>
<dbReference type="InParanoid" id="A0A0D1DXV3"/>
<sequence>MMHIALSTLSRRTAAAATAQVRFCSSSSSSFSSALLKTTATSTSLSTPPSSSPRLPTTGYSKSSPVFKSMEQQQRGMKVRSSVKKFCDGCSVVRRKGRLYVICSKDPKHKQRQG</sequence>
<dbReference type="VEuPathDB" id="FungiDB:UMAG_10323"/>
<proteinExistence type="inferred from homology"/>
<keyword evidence="3 4" id="KW-0687">Ribonucleoprotein</keyword>
<dbReference type="Proteomes" id="UP000000561">
    <property type="component" value="Chromosome 7"/>
</dbReference>
<dbReference type="KEGG" id="uma:UMAG_10323"/>
<evidence type="ECO:0000313" key="6">
    <source>
        <dbReference type="EMBL" id="KIS68954.1"/>
    </source>
</evidence>
<dbReference type="InterPro" id="IPR035977">
    <property type="entry name" value="Ribosomal_bL36_sp"/>
</dbReference>
<dbReference type="HAMAP" id="MF_00251">
    <property type="entry name" value="Ribosomal_bL36"/>
    <property type="match status" value="1"/>
</dbReference>
<keyword evidence="7" id="KW-1185">Reference proteome</keyword>
<dbReference type="PANTHER" id="PTHR18804">
    <property type="entry name" value="RIBOSOMAL PROTEIN"/>
    <property type="match status" value="1"/>
</dbReference>
<dbReference type="GO" id="GO:0006412">
    <property type="term" value="P:translation"/>
    <property type="evidence" value="ECO:0007669"/>
    <property type="project" value="InterPro"/>
</dbReference>
<dbReference type="NCBIfam" id="TIGR01022">
    <property type="entry name" value="rpmJ_bact"/>
    <property type="match status" value="1"/>
</dbReference>
<dbReference type="GO" id="GO:0005840">
    <property type="term" value="C:ribosome"/>
    <property type="evidence" value="ECO:0007669"/>
    <property type="project" value="UniProtKB-KW"/>
</dbReference>
<evidence type="ECO:0000256" key="5">
    <source>
        <dbReference type="SAM" id="MobiDB-lite"/>
    </source>
</evidence>
<dbReference type="PROSITE" id="PS00828">
    <property type="entry name" value="RIBOSOMAL_L36"/>
    <property type="match status" value="1"/>
</dbReference>
<dbReference type="InterPro" id="IPR052010">
    <property type="entry name" value="Ribosomal_LSU_bL36"/>
</dbReference>
<dbReference type="PANTHER" id="PTHR18804:SF16">
    <property type="entry name" value="RIBOSOMAL PROTEIN"/>
    <property type="match status" value="1"/>
</dbReference>
<organism evidence="6 7">
    <name type="scientific">Mycosarcoma maydis</name>
    <name type="common">Corn smut fungus</name>
    <name type="synonym">Ustilago maydis</name>
    <dbReference type="NCBI Taxonomy" id="5270"/>
    <lineage>
        <taxon>Eukaryota</taxon>
        <taxon>Fungi</taxon>
        <taxon>Dikarya</taxon>
        <taxon>Basidiomycota</taxon>
        <taxon>Ustilaginomycotina</taxon>
        <taxon>Ustilaginomycetes</taxon>
        <taxon>Ustilaginales</taxon>
        <taxon>Ustilaginaceae</taxon>
        <taxon>Mycosarcoma</taxon>
    </lineage>
</organism>
<keyword evidence="2 4" id="KW-0689">Ribosomal protein</keyword>
<evidence type="ECO:0000256" key="3">
    <source>
        <dbReference type="ARBA" id="ARBA00023274"/>
    </source>
</evidence>